<reference evidence="1 2" key="1">
    <citation type="journal article" date="2019" name="Nat. Ecol. Evol.">
        <title>Megaphylogeny resolves global patterns of mushroom evolution.</title>
        <authorList>
            <person name="Varga T."/>
            <person name="Krizsan K."/>
            <person name="Foldi C."/>
            <person name="Dima B."/>
            <person name="Sanchez-Garcia M."/>
            <person name="Sanchez-Ramirez S."/>
            <person name="Szollosi G.J."/>
            <person name="Szarkandi J.G."/>
            <person name="Papp V."/>
            <person name="Albert L."/>
            <person name="Andreopoulos W."/>
            <person name="Angelini C."/>
            <person name="Antonin V."/>
            <person name="Barry K.W."/>
            <person name="Bougher N.L."/>
            <person name="Buchanan P."/>
            <person name="Buyck B."/>
            <person name="Bense V."/>
            <person name="Catcheside P."/>
            <person name="Chovatia M."/>
            <person name="Cooper J."/>
            <person name="Damon W."/>
            <person name="Desjardin D."/>
            <person name="Finy P."/>
            <person name="Geml J."/>
            <person name="Haridas S."/>
            <person name="Hughes K."/>
            <person name="Justo A."/>
            <person name="Karasinski D."/>
            <person name="Kautmanova I."/>
            <person name="Kiss B."/>
            <person name="Kocsube S."/>
            <person name="Kotiranta H."/>
            <person name="LaButti K.M."/>
            <person name="Lechner B.E."/>
            <person name="Liimatainen K."/>
            <person name="Lipzen A."/>
            <person name="Lukacs Z."/>
            <person name="Mihaltcheva S."/>
            <person name="Morgado L.N."/>
            <person name="Niskanen T."/>
            <person name="Noordeloos M.E."/>
            <person name="Ohm R.A."/>
            <person name="Ortiz-Santana B."/>
            <person name="Ovrebo C."/>
            <person name="Racz N."/>
            <person name="Riley R."/>
            <person name="Savchenko A."/>
            <person name="Shiryaev A."/>
            <person name="Soop K."/>
            <person name="Spirin V."/>
            <person name="Szebenyi C."/>
            <person name="Tomsovsky M."/>
            <person name="Tulloss R.E."/>
            <person name="Uehling J."/>
            <person name="Grigoriev I.V."/>
            <person name="Vagvolgyi C."/>
            <person name="Papp T."/>
            <person name="Martin F.M."/>
            <person name="Miettinen O."/>
            <person name="Hibbett D.S."/>
            <person name="Nagy L.G."/>
        </authorList>
    </citation>
    <scope>NUCLEOTIDE SEQUENCE [LARGE SCALE GENOMIC DNA]</scope>
    <source>
        <strain evidence="1 2">NL-1719</strain>
    </source>
</reference>
<dbReference type="EMBL" id="ML208273">
    <property type="protein sequence ID" value="TFK73742.1"/>
    <property type="molecule type" value="Genomic_DNA"/>
</dbReference>
<proteinExistence type="predicted"/>
<gene>
    <name evidence="1" type="ORF">BDN72DRAFT_834350</name>
</gene>
<keyword evidence="2" id="KW-1185">Reference proteome</keyword>
<sequence>MAQALFDEHPLEQYLRDAGEATDIMPGTSSEIILDLDPHAAPEHQPTQEEVDAFEWRPVPLRRLMMALQSAIRAHRSSIPRSFVERFKYDVISSSLLAPSLAAPQSRRSSSTVDLPGKLKFEHHRTPSNDSRTPSPTSHVDREARFWIPSLALLTIVSFIGSGQYIYAILSVCGSLALMHKLKLFDSAAGTDMTPCLESLNQLISSSDVWESAVSSAIKLLEIDEQRSMTFGGLNPASPSTSLRVALHSTLTNVQSQCDNVRLLFSALASPNELTQISEMYAPPSPMKLTHTLPESSSPRPLSLQDKRKSRSITSPKPLAKDSKRSTWNGGSPFSRTYPRERHQSDVTLRPILLSSTPSPSLTSTSAPTTPLLSEHFRALPEVQEETTEQEASVPIYDSDSFAPAALSFRRNRRSVGQDAFRSFITPTRSPRTPQTPLSAQSSSRLTTIKTHRRLHSFSAVDHALQGALASRRYACSHLLALRFFDEEDPGYWEDVRSMMDLLATTFSEAAVHISEGLEDLERKRLIEENPTPRCTPPKLGEIDELEKPPKRRSRLSGGGSSSFAPMMSHISRFALHIEAISASLEDARANLDECVAALKEEQEPDESSSDLQGQDQGLHERQSSTASSSSIEFPRSDRSTSLIEESKAIQAYDRLRRELGMALRECERGKERLLDIVYPSSVPLEDEDGLSDGVPGFGHDNATDESPSSPREEDSPHRHRHQDRINLAVVAPDGTEARLDDVAADSGVGLGGGVDDVTTHLLLSASVQHLPPQGIEHVYEADSGAVGMFERERSKLTREERIKLAKARRESGGGLLASIEPPKDEEAGGGLEREKWGPSGDVVQELKDVIWKVGEKKRRMNEAKGDSTVQQQLLEQHEVHIQVVPVASSQ</sequence>
<organism evidence="1 2">
    <name type="scientific">Pluteus cervinus</name>
    <dbReference type="NCBI Taxonomy" id="181527"/>
    <lineage>
        <taxon>Eukaryota</taxon>
        <taxon>Fungi</taxon>
        <taxon>Dikarya</taxon>
        <taxon>Basidiomycota</taxon>
        <taxon>Agaricomycotina</taxon>
        <taxon>Agaricomycetes</taxon>
        <taxon>Agaricomycetidae</taxon>
        <taxon>Agaricales</taxon>
        <taxon>Pluteineae</taxon>
        <taxon>Pluteaceae</taxon>
        <taxon>Pluteus</taxon>
    </lineage>
</organism>
<protein>
    <submittedName>
        <fullName evidence="1">Uncharacterized protein</fullName>
    </submittedName>
</protein>
<dbReference type="Proteomes" id="UP000308600">
    <property type="component" value="Unassembled WGS sequence"/>
</dbReference>
<accession>A0ACD3B830</accession>
<evidence type="ECO:0000313" key="1">
    <source>
        <dbReference type="EMBL" id="TFK73742.1"/>
    </source>
</evidence>
<evidence type="ECO:0000313" key="2">
    <source>
        <dbReference type="Proteomes" id="UP000308600"/>
    </source>
</evidence>
<name>A0ACD3B830_9AGAR</name>